<keyword evidence="5" id="KW-0687">Ribonucleoprotein</keyword>
<feature type="coiled-coil region" evidence="2">
    <location>
        <begin position="147"/>
        <end position="224"/>
    </location>
</feature>
<dbReference type="GO" id="GO:0005840">
    <property type="term" value="C:ribosome"/>
    <property type="evidence" value="ECO:0007669"/>
    <property type="project" value="UniProtKB-KW"/>
</dbReference>
<dbReference type="InterPro" id="IPR009449">
    <property type="entry name" value="Sec2_N"/>
</dbReference>
<name>A0ABR1XQL6_9PEZI</name>
<feature type="region of interest" description="Disordered" evidence="3">
    <location>
        <begin position="80"/>
        <end position="147"/>
    </location>
</feature>
<organism evidence="5 6">
    <name type="scientific">Phyllosticta citrichinensis</name>
    <dbReference type="NCBI Taxonomy" id="1130410"/>
    <lineage>
        <taxon>Eukaryota</taxon>
        <taxon>Fungi</taxon>
        <taxon>Dikarya</taxon>
        <taxon>Ascomycota</taxon>
        <taxon>Pezizomycotina</taxon>
        <taxon>Dothideomycetes</taxon>
        <taxon>Dothideomycetes incertae sedis</taxon>
        <taxon>Botryosphaeriales</taxon>
        <taxon>Phyllostictaceae</taxon>
        <taxon>Phyllosticta</taxon>
    </lineage>
</organism>
<comment type="caution">
    <text evidence="5">The sequence shown here is derived from an EMBL/GenBank/DDBJ whole genome shotgun (WGS) entry which is preliminary data.</text>
</comment>
<feature type="compositionally biased region" description="Pro residues" evidence="3">
    <location>
        <begin position="125"/>
        <end position="145"/>
    </location>
</feature>
<dbReference type="Pfam" id="PF06428">
    <property type="entry name" value="Sec2p"/>
    <property type="match status" value="1"/>
</dbReference>
<evidence type="ECO:0000259" key="4">
    <source>
        <dbReference type="Pfam" id="PF06428"/>
    </source>
</evidence>
<dbReference type="InterPro" id="IPR040351">
    <property type="entry name" value="RAB3IL/RAB3IP/Sec2"/>
</dbReference>
<protein>
    <submittedName>
        <fullName evidence="5">Ribosomal protein L32</fullName>
    </submittedName>
</protein>
<dbReference type="SUPFAM" id="SSF144284">
    <property type="entry name" value="Sec2 N-terminal region"/>
    <property type="match status" value="1"/>
</dbReference>
<accession>A0ABR1XQL6</accession>
<keyword evidence="1 2" id="KW-0175">Coiled coil</keyword>
<dbReference type="Proteomes" id="UP001456524">
    <property type="component" value="Unassembled WGS sequence"/>
</dbReference>
<keyword evidence="6" id="KW-1185">Reference proteome</keyword>
<evidence type="ECO:0000313" key="6">
    <source>
        <dbReference type="Proteomes" id="UP001456524"/>
    </source>
</evidence>
<proteinExistence type="predicted"/>
<evidence type="ECO:0000256" key="3">
    <source>
        <dbReference type="SAM" id="MobiDB-lite"/>
    </source>
</evidence>
<evidence type="ECO:0000313" key="5">
    <source>
        <dbReference type="EMBL" id="KAK8163955.1"/>
    </source>
</evidence>
<reference evidence="5 6" key="1">
    <citation type="journal article" date="2022" name="G3 (Bethesda)">
        <title>Enemy or ally: a genomic approach to elucidate the lifestyle of Phyllosticta citrichinaensis.</title>
        <authorList>
            <person name="Buijs V.A."/>
            <person name="Groenewald J.Z."/>
            <person name="Haridas S."/>
            <person name="LaButti K.M."/>
            <person name="Lipzen A."/>
            <person name="Martin F.M."/>
            <person name="Barry K."/>
            <person name="Grigoriev I.V."/>
            <person name="Crous P.W."/>
            <person name="Seidl M.F."/>
        </authorList>
    </citation>
    <scope>NUCLEOTIDE SEQUENCE [LARGE SCALE GENOMIC DNA]</scope>
    <source>
        <strain evidence="5 6">CBS 129764</strain>
    </source>
</reference>
<dbReference type="EMBL" id="JBBWUH010000006">
    <property type="protein sequence ID" value="KAK8163955.1"/>
    <property type="molecule type" value="Genomic_DNA"/>
</dbReference>
<keyword evidence="5" id="KW-0689">Ribosomal protein</keyword>
<dbReference type="PANTHER" id="PTHR14430:SF4">
    <property type="entry name" value="GDP_GTP EXCHANGE FACTOR SEC2 N-TERMINAL DOMAIN-CONTAINING PROTEIN"/>
    <property type="match status" value="1"/>
</dbReference>
<dbReference type="PANTHER" id="PTHR14430">
    <property type="entry name" value="RABIN3-RELATED"/>
    <property type="match status" value="1"/>
</dbReference>
<evidence type="ECO:0000256" key="1">
    <source>
        <dbReference type="ARBA" id="ARBA00023054"/>
    </source>
</evidence>
<dbReference type="Gene3D" id="6.10.140.910">
    <property type="match status" value="1"/>
</dbReference>
<feature type="domain" description="GDP/GTP exchange factor Sec2 N-terminal" evidence="4">
    <location>
        <begin position="148"/>
        <end position="229"/>
    </location>
</feature>
<feature type="region of interest" description="Disordered" evidence="3">
    <location>
        <begin position="1"/>
        <end position="20"/>
    </location>
</feature>
<sequence>MSTGILTPAPPGFPASADHDGHVLSCPSCGTSVADLADAYPDYARQRIAELEGQVRLLTEKASSAADKLADYEDELRRLKARQSSGAASDTAADETRPHTANPQGRGSRLSNLLSRRKSSSALHAPPPPLPTTTPPVPPNPPVLPPIKHIDEELRETREALDKERALRAEAESKVAKQDADVEELTATLFQTANEMVATERKAKAKLQERVDILEKRDQEKKMRLQRLEGAVQRIDRIHGLLAS</sequence>
<evidence type="ECO:0000256" key="2">
    <source>
        <dbReference type="SAM" id="Coils"/>
    </source>
</evidence>
<gene>
    <name evidence="5" type="ORF">IWX90DRAFT_244876</name>
</gene>